<gene>
    <name evidence="5" type="ORF">LECACI_7A005585</name>
</gene>
<accession>A0AAI9EBL0</accession>
<protein>
    <recommendedName>
        <fullName evidence="4">PKS/mFAS DH domain-containing protein</fullName>
    </recommendedName>
</protein>
<evidence type="ECO:0000259" key="4">
    <source>
        <dbReference type="PROSITE" id="PS52019"/>
    </source>
</evidence>
<dbReference type="EMBL" id="CAVMBE010000036">
    <property type="protein sequence ID" value="CAK4030427.1"/>
    <property type="molecule type" value="Genomic_DNA"/>
</dbReference>
<feature type="domain" description="PKS/mFAS DH" evidence="4">
    <location>
        <begin position="15"/>
        <end position="340"/>
    </location>
</feature>
<keyword evidence="1" id="KW-0596">Phosphopantetheine</keyword>
<dbReference type="Proteomes" id="UP001296104">
    <property type="component" value="Unassembled WGS sequence"/>
</dbReference>
<comment type="caution">
    <text evidence="5">The sequence shown here is derived from an EMBL/GenBank/DDBJ whole genome shotgun (WGS) entry which is preliminary data.</text>
</comment>
<reference evidence="5" key="1">
    <citation type="submission" date="2023-11" db="EMBL/GenBank/DDBJ databases">
        <authorList>
            <person name="Alioto T."/>
            <person name="Alioto T."/>
            <person name="Gomez Garrido J."/>
        </authorList>
    </citation>
    <scope>NUCLEOTIDE SEQUENCE</scope>
</reference>
<dbReference type="NCBIfam" id="TIGR04532">
    <property type="entry name" value="PT_fungal_PKS"/>
    <property type="match status" value="1"/>
</dbReference>
<dbReference type="AlphaFoldDB" id="A0AAI9EBL0"/>
<dbReference type="InterPro" id="IPR030918">
    <property type="entry name" value="PT_fungal_PKS"/>
</dbReference>
<feature type="active site" description="Proton acceptor; for dehydratase activity" evidence="3">
    <location>
        <position position="48"/>
    </location>
</feature>
<evidence type="ECO:0000256" key="3">
    <source>
        <dbReference type="PROSITE-ProRule" id="PRU01363"/>
    </source>
</evidence>
<dbReference type="PROSITE" id="PS52019">
    <property type="entry name" value="PKS_MFAS_DH"/>
    <property type="match status" value="1"/>
</dbReference>
<evidence type="ECO:0000256" key="2">
    <source>
        <dbReference type="ARBA" id="ARBA00022553"/>
    </source>
</evidence>
<feature type="region of interest" description="C-terminal hotdog fold" evidence="3">
    <location>
        <begin position="187"/>
        <end position="340"/>
    </location>
</feature>
<evidence type="ECO:0000313" key="5">
    <source>
        <dbReference type="EMBL" id="CAK4030427.1"/>
    </source>
</evidence>
<dbReference type="Gene3D" id="3.10.129.110">
    <property type="entry name" value="Polyketide synthase dehydratase"/>
    <property type="match status" value="1"/>
</dbReference>
<keyword evidence="6" id="KW-1185">Reference proteome</keyword>
<dbReference type="InterPro" id="IPR049900">
    <property type="entry name" value="PKS_mFAS_DH"/>
</dbReference>
<evidence type="ECO:0000313" key="6">
    <source>
        <dbReference type="Proteomes" id="UP001296104"/>
    </source>
</evidence>
<keyword evidence="2" id="KW-0597">Phosphoprotein</keyword>
<evidence type="ECO:0000256" key="1">
    <source>
        <dbReference type="ARBA" id="ARBA00022450"/>
    </source>
</evidence>
<feature type="active site" description="Proton donor; for dehydratase activity" evidence="3">
    <location>
        <position position="249"/>
    </location>
</feature>
<organism evidence="5 6">
    <name type="scientific">Lecanosticta acicola</name>
    <dbReference type="NCBI Taxonomy" id="111012"/>
    <lineage>
        <taxon>Eukaryota</taxon>
        <taxon>Fungi</taxon>
        <taxon>Dikarya</taxon>
        <taxon>Ascomycota</taxon>
        <taxon>Pezizomycotina</taxon>
        <taxon>Dothideomycetes</taxon>
        <taxon>Dothideomycetidae</taxon>
        <taxon>Mycosphaerellales</taxon>
        <taxon>Mycosphaerellaceae</taxon>
        <taxon>Lecanosticta</taxon>
    </lineage>
</organism>
<proteinExistence type="predicted"/>
<dbReference type="InterPro" id="IPR042104">
    <property type="entry name" value="PKS_dehydratase_sf"/>
</dbReference>
<feature type="region of interest" description="N-terminal hotdog fold" evidence="3">
    <location>
        <begin position="15"/>
        <end position="162"/>
    </location>
</feature>
<name>A0AAI9EBL0_9PEZI</name>
<sequence>MPSLTAHPSLSASCQQVVHEDLSDLANSKVIIRSCMAHPDLSPTVTNHKCNHVVLTPSGLYADMAVEVAHYIWKHHRGRDAELPGINVCDLEVHKPLIVKDPAKMDQLWLEMEVTASISEYARQDITNAVLKCVFHSISPDGARLQENGHCNVRFEWYYGWLSEWSNSVTGIKNCIDSLYARASSDVIGQVSLVQRKTAYKLFESFVQYSGKYQNMAEVIFDSDTLEATSLLDFQPDPTGDLCGPYYLDGSCHLSGFVCNAVEKDKDKNAYISHGVTAMRLSPMFRPDEKNSEIRNYVRMQPLPTDKTVLQGDVYVLQDGQIVGMWEGVRFKRIPRKVLNVFLPPPPKPA</sequence>